<feature type="compositionally biased region" description="Acidic residues" evidence="1">
    <location>
        <begin position="235"/>
        <end position="267"/>
    </location>
</feature>
<gene>
    <name evidence="2" type="ORF">E4U13_003199</name>
</gene>
<organism evidence="2 3">
    <name type="scientific">Claviceps humidiphila</name>
    <dbReference type="NCBI Taxonomy" id="1294629"/>
    <lineage>
        <taxon>Eukaryota</taxon>
        <taxon>Fungi</taxon>
        <taxon>Dikarya</taxon>
        <taxon>Ascomycota</taxon>
        <taxon>Pezizomycotina</taxon>
        <taxon>Sordariomycetes</taxon>
        <taxon>Hypocreomycetidae</taxon>
        <taxon>Hypocreales</taxon>
        <taxon>Clavicipitaceae</taxon>
        <taxon>Claviceps</taxon>
    </lineage>
</organism>
<feature type="region of interest" description="Disordered" evidence="1">
    <location>
        <begin position="232"/>
        <end position="267"/>
    </location>
</feature>
<name>A0A9P7Q1A7_9HYPO</name>
<dbReference type="AlphaFoldDB" id="A0A9P7Q1A7"/>
<keyword evidence="3" id="KW-1185">Reference proteome</keyword>
<evidence type="ECO:0000313" key="3">
    <source>
        <dbReference type="Proteomes" id="UP000732380"/>
    </source>
</evidence>
<accession>A0A9P7Q1A7</accession>
<protein>
    <submittedName>
        <fullName evidence="2">Uncharacterized protein</fullName>
    </submittedName>
</protein>
<sequence length="267" mass="31195">MPWADIDFILEAQQAWADEYAADRCYRHHEDKHCRPYPPWEKPSHAGYPYHEHAIQHEEMTLKFNARACFEADYELARQYPPSPSFFIRRWTLVELNPNVPFPVDVITGPWDEEKKRHLYWLSRGRHCHGGASYNYNEHPWEVRLACLNAAVISAEKLDPLIVNCLIGPWLFEDVPKDAKRELLVNLCNRIAGAGETPEMMDTMRYVVRLMDTDWDFMEYHVSEDEWNANIISSDYEESDDEESIPSDDAEIISSDGEESISPDNEE</sequence>
<evidence type="ECO:0000313" key="2">
    <source>
        <dbReference type="EMBL" id="KAG6114795.1"/>
    </source>
</evidence>
<evidence type="ECO:0000256" key="1">
    <source>
        <dbReference type="SAM" id="MobiDB-lite"/>
    </source>
</evidence>
<dbReference type="EMBL" id="SRQM01000250">
    <property type="protein sequence ID" value="KAG6114795.1"/>
    <property type="molecule type" value="Genomic_DNA"/>
</dbReference>
<comment type="caution">
    <text evidence="2">The sequence shown here is derived from an EMBL/GenBank/DDBJ whole genome shotgun (WGS) entry which is preliminary data.</text>
</comment>
<reference evidence="2 3" key="1">
    <citation type="journal article" date="2020" name="bioRxiv">
        <title>Whole genome comparisons of ergot fungi reveals the divergence and evolution of species within the genus Claviceps are the result of varying mechanisms driving genome evolution and host range expansion.</title>
        <authorList>
            <person name="Wyka S.A."/>
            <person name="Mondo S.J."/>
            <person name="Liu M."/>
            <person name="Dettman J."/>
            <person name="Nalam V."/>
            <person name="Broders K.D."/>
        </authorList>
    </citation>
    <scope>NUCLEOTIDE SEQUENCE [LARGE SCALE GENOMIC DNA]</scope>
    <source>
        <strain evidence="2 3">LM576</strain>
    </source>
</reference>
<dbReference type="Proteomes" id="UP000732380">
    <property type="component" value="Unassembled WGS sequence"/>
</dbReference>
<proteinExistence type="predicted"/>